<dbReference type="InterPro" id="IPR016039">
    <property type="entry name" value="Thiolase-like"/>
</dbReference>
<dbReference type="SUPFAM" id="SSF53901">
    <property type="entry name" value="Thiolase-like"/>
    <property type="match status" value="2"/>
</dbReference>
<dbReference type="PROSITE" id="PS52004">
    <property type="entry name" value="KS3_2"/>
    <property type="match status" value="1"/>
</dbReference>
<feature type="domain" description="Ketosynthase family 3 (KS3)" evidence="4">
    <location>
        <begin position="1"/>
        <end position="396"/>
    </location>
</feature>
<evidence type="ECO:0000313" key="6">
    <source>
        <dbReference type="Proteomes" id="UP000320811"/>
    </source>
</evidence>
<comment type="similarity">
    <text evidence="1 3">Belongs to the thiolase-like superfamily. Beta-ketoacyl-ACP synthases family.</text>
</comment>
<keyword evidence="6" id="KW-1185">Reference proteome</keyword>
<comment type="caution">
    <text evidence="5">The sequence shown here is derived from an EMBL/GenBank/DDBJ whole genome shotgun (WGS) entry which is preliminary data.</text>
</comment>
<accession>A0A561PGN7</accession>
<evidence type="ECO:0000313" key="5">
    <source>
        <dbReference type="EMBL" id="TWF37230.1"/>
    </source>
</evidence>
<dbReference type="InterPro" id="IPR020841">
    <property type="entry name" value="PKS_Beta-ketoAc_synthase_dom"/>
</dbReference>
<dbReference type="InterPro" id="IPR000794">
    <property type="entry name" value="Beta-ketoacyl_synthase"/>
</dbReference>
<dbReference type="Proteomes" id="UP000320811">
    <property type="component" value="Unassembled WGS sequence"/>
</dbReference>
<dbReference type="Pfam" id="PF02801">
    <property type="entry name" value="Ketoacyl-synt_C"/>
    <property type="match status" value="1"/>
</dbReference>
<dbReference type="GO" id="GO:0006633">
    <property type="term" value="P:fatty acid biosynthetic process"/>
    <property type="evidence" value="ECO:0007669"/>
    <property type="project" value="TreeGrafter"/>
</dbReference>
<dbReference type="InterPro" id="IPR014031">
    <property type="entry name" value="Ketoacyl_synth_C"/>
</dbReference>
<dbReference type="SMART" id="SM00825">
    <property type="entry name" value="PKS_KS"/>
    <property type="match status" value="1"/>
</dbReference>
<keyword evidence="2 3" id="KW-0808">Transferase</keyword>
<evidence type="ECO:0000256" key="2">
    <source>
        <dbReference type="ARBA" id="ARBA00022679"/>
    </source>
</evidence>
<dbReference type="AlphaFoldDB" id="A0A561PGN7"/>
<dbReference type="CDD" id="cd00834">
    <property type="entry name" value="KAS_I_II"/>
    <property type="match status" value="1"/>
</dbReference>
<dbReference type="Pfam" id="PF00109">
    <property type="entry name" value="ketoacyl-synt"/>
    <property type="match status" value="1"/>
</dbReference>
<dbReference type="GO" id="GO:0004315">
    <property type="term" value="F:3-oxoacyl-[acyl-carrier-protein] synthase activity"/>
    <property type="evidence" value="ECO:0007669"/>
    <property type="project" value="TreeGrafter"/>
</dbReference>
<dbReference type="GO" id="GO:0005829">
    <property type="term" value="C:cytosol"/>
    <property type="evidence" value="ECO:0007669"/>
    <property type="project" value="TreeGrafter"/>
</dbReference>
<organism evidence="5 6">
    <name type="scientific">Chitinophaga polysaccharea</name>
    <dbReference type="NCBI Taxonomy" id="1293035"/>
    <lineage>
        <taxon>Bacteria</taxon>
        <taxon>Pseudomonadati</taxon>
        <taxon>Bacteroidota</taxon>
        <taxon>Chitinophagia</taxon>
        <taxon>Chitinophagales</taxon>
        <taxon>Chitinophagaceae</taxon>
        <taxon>Chitinophaga</taxon>
    </lineage>
</organism>
<protein>
    <submittedName>
        <fullName evidence="5">3-oxoacyl-[acyl-carrier-protein] synthase-1</fullName>
    </submittedName>
</protein>
<dbReference type="InterPro" id="IPR014030">
    <property type="entry name" value="Ketoacyl_synth_N"/>
</dbReference>
<evidence type="ECO:0000256" key="3">
    <source>
        <dbReference type="RuleBase" id="RU003694"/>
    </source>
</evidence>
<dbReference type="OrthoDB" id="9808669at2"/>
<reference evidence="5 6" key="1">
    <citation type="submission" date="2019-06" db="EMBL/GenBank/DDBJ databases">
        <title>Sorghum-associated microbial communities from plants grown in Nebraska, USA.</title>
        <authorList>
            <person name="Schachtman D."/>
        </authorList>
    </citation>
    <scope>NUCLEOTIDE SEQUENCE [LARGE SCALE GENOMIC DNA]</scope>
    <source>
        <strain evidence="5 6">1209</strain>
    </source>
</reference>
<sequence>MSEKVWIAGGGVISGIGLDVPACIQSFRDMQPGMAAMQYLPSVHRNTFPVVEVKADNATLANMARMPENISRTALLSMIAAREAWQSTGLADISHYRVGFVSGNTVGGMDKTEDFFPDFLANPRGGRLHQVAHHECGSITELVADMLGIRHHVSTISTACSSGANALMYGARLIRNNIVDVVIAGGTDSLTRFTLNGFNTLMILDQQPCRPFDDTRTGLNLGEGAGYVVLVSDSLAAQLQPWCRLSGFANANDAYHQTASSPDGTGNYLAMKGALDMSGVQPQRIGYINLHGTGTQNNDVSEGIAINKLFAPHFPAMSSTKSFTGHTLGASGGIEAVFSALAVKEGIIYPNARFEHQMKELPFAPATTFSTGHDLQHVMSNSFGFGGNCSSLVFSKV</sequence>
<dbReference type="EMBL" id="VIWO01000007">
    <property type="protein sequence ID" value="TWF37230.1"/>
    <property type="molecule type" value="Genomic_DNA"/>
</dbReference>
<dbReference type="RefSeq" id="WP_145672151.1">
    <property type="nucleotide sequence ID" value="NZ_VIWO01000007.1"/>
</dbReference>
<evidence type="ECO:0000256" key="1">
    <source>
        <dbReference type="ARBA" id="ARBA00008467"/>
    </source>
</evidence>
<dbReference type="PANTHER" id="PTHR11712:SF320">
    <property type="entry name" value="BETA-KETOACYL SYNTHASE"/>
    <property type="match status" value="1"/>
</dbReference>
<evidence type="ECO:0000259" key="4">
    <source>
        <dbReference type="PROSITE" id="PS52004"/>
    </source>
</evidence>
<gene>
    <name evidence="5" type="ORF">FHW36_107156</name>
</gene>
<proteinExistence type="inferred from homology"/>
<name>A0A561PGN7_9BACT</name>
<dbReference type="Gene3D" id="3.40.47.10">
    <property type="match status" value="1"/>
</dbReference>
<dbReference type="PANTHER" id="PTHR11712">
    <property type="entry name" value="POLYKETIDE SYNTHASE-RELATED"/>
    <property type="match status" value="1"/>
</dbReference>